<comment type="caution">
    <text evidence="2">The sequence shown here is derived from an EMBL/GenBank/DDBJ whole genome shotgun (WGS) entry which is preliminary data.</text>
</comment>
<keyword evidence="1" id="KW-0472">Membrane</keyword>
<evidence type="ECO:0000256" key="1">
    <source>
        <dbReference type="SAM" id="Phobius"/>
    </source>
</evidence>
<evidence type="ECO:0000313" key="3">
    <source>
        <dbReference type="Proteomes" id="UP000807342"/>
    </source>
</evidence>
<keyword evidence="3" id="KW-1185">Reference proteome</keyword>
<sequence>MSWKTANQFVGGPGTRRRKFGIIVIVITSLAFLLLHPTIRRAASPIRYSIKKPSVPQNEVDKNADYSPSYEWLWKWEKSLPQHNLDSPYPEGRNGRYVKFTVQIQQLGWNNCLNELLMNSYLAYKSKRAYVFQDYVWKVEYYPWPQEKFRTWPPRTPLNALISGPTAGGPWDDGDDAPRAVSEDYFNTVCPPSERRIINTRDVKPDIMWDDGKKIFSTWEKLLLEAPERCIEVQPADRSEDNFPQVFDLFLWGSDRILPMWEEFRDSPVSQLLETAPIVNAAIARNEYLFAPRGGLRSPGPRNPYDRMLAIHIRRGDFKDACLGLATWNSTFYSWNLLPFLPDSFTPPPGGSWGKNTEENIAFYMERCLPTLDAIVKKIRNSRYDYVGAAKDGEKRVLDTLYILTNDDSEWLQHLKDALTGEGWDLIVTSKDLVLDAEGMDTNMAVDMDIARRAAVFIGNGWSSFTSNIVHRRLVDRKEAISTRFY</sequence>
<protein>
    <submittedName>
        <fullName evidence="2">Uncharacterized protein</fullName>
    </submittedName>
</protein>
<name>A0A9P5WYQ9_9AGAR</name>
<accession>A0A9P5WYQ9</accession>
<reference evidence="2" key="1">
    <citation type="submission" date="2020-11" db="EMBL/GenBank/DDBJ databases">
        <authorList>
            <consortium name="DOE Joint Genome Institute"/>
            <person name="Ahrendt S."/>
            <person name="Riley R."/>
            <person name="Andreopoulos W."/>
            <person name="Labutti K."/>
            <person name="Pangilinan J."/>
            <person name="Ruiz-Duenas F.J."/>
            <person name="Barrasa J.M."/>
            <person name="Sanchez-Garcia M."/>
            <person name="Camarero S."/>
            <person name="Miyauchi S."/>
            <person name="Serrano A."/>
            <person name="Linde D."/>
            <person name="Babiker R."/>
            <person name="Drula E."/>
            <person name="Ayuso-Fernandez I."/>
            <person name="Pacheco R."/>
            <person name="Padilla G."/>
            <person name="Ferreira P."/>
            <person name="Barriuso J."/>
            <person name="Kellner H."/>
            <person name="Castanera R."/>
            <person name="Alfaro M."/>
            <person name="Ramirez L."/>
            <person name="Pisabarro A.G."/>
            <person name="Kuo A."/>
            <person name="Tritt A."/>
            <person name="Lipzen A."/>
            <person name="He G."/>
            <person name="Yan M."/>
            <person name="Ng V."/>
            <person name="Cullen D."/>
            <person name="Martin F."/>
            <person name="Rosso M.-N."/>
            <person name="Henrissat B."/>
            <person name="Hibbett D."/>
            <person name="Martinez A.T."/>
            <person name="Grigoriev I.V."/>
        </authorList>
    </citation>
    <scope>NUCLEOTIDE SEQUENCE</scope>
    <source>
        <strain evidence="2">MF-IS2</strain>
    </source>
</reference>
<dbReference type="AlphaFoldDB" id="A0A9P5WYQ9"/>
<dbReference type="EMBL" id="MU151849">
    <property type="protein sequence ID" value="KAF9441588.1"/>
    <property type="molecule type" value="Genomic_DNA"/>
</dbReference>
<keyword evidence="1" id="KW-0812">Transmembrane</keyword>
<gene>
    <name evidence="2" type="ORF">P691DRAFT_779753</name>
</gene>
<dbReference type="Proteomes" id="UP000807342">
    <property type="component" value="Unassembled WGS sequence"/>
</dbReference>
<keyword evidence="1" id="KW-1133">Transmembrane helix</keyword>
<dbReference type="CDD" id="cd11296">
    <property type="entry name" value="O-FucT_like"/>
    <property type="match status" value="1"/>
</dbReference>
<proteinExistence type="predicted"/>
<organism evidence="2 3">
    <name type="scientific">Macrolepiota fuliginosa MF-IS2</name>
    <dbReference type="NCBI Taxonomy" id="1400762"/>
    <lineage>
        <taxon>Eukaryota</taxon>
        <taxon>Fungi</taxon>
        <taxon>Dikarya</taxon>
        <taxon>Basidiomycota</taxon>
        <taxon>Agaricomycotina</taxon>
        <taxon>Agaricomycetes</taxon>
        <taxon>Agaricomycetidae</taxon>
        <taxon>Agaricales</taxon>
        <taxon>Agaricineae</taxon>
        <taxon>Agaricaceae</taxon>
        <taxon>Macrolepiota</taxon>
    </lineage>
</organism>
<evidence type="ECO:0000313" key="2">
    <source>
        <dbReference type="EMBL" id="KAF9441588.1"/>
    </source>
</evidence>
<feature type="transmembrane region" description="Helical" evidence="1">
    <location>
        <begin position="20"/>
        <end position="39"/>
    </location>
</feature>
<dbReference type="OrthoDB" id="2559662at2759"/>
<dbReference type="Gene3D" id="3.40.50.11350">
    <property type="match status" value="1"/>
</dbReference>